<dbReference type="InterPro" id="IPR019379">
    <property type="entry name" value="Gamma_Secretase_Asp_P_PEN2"/>
</dbReference>
<proteinExistence type="predicted"/>
<dbReference type="Proteomes" id="UP000694723">
    <property type="component" value="Unplaced"/>
</dbReference>
<keyword evidence="1" id="KW-0812">Transmembrane</keyword>
<dbReference type="Proteomes" id="UP000694726">
    <property type="component" value="Unplaced"/>
</dbReference>
<evidence type="ECO:0000313" key="3">
    <source>
        <dbReference type="Proteomes" id="UP000694570"/>
    </source>
</evidence>
<dbReference type="SMR" id="A0A8D0W2E6"/>
<dbReference type="Proteomes" id="UP000694571">
    <property type="component" value="Unplaced"/>
</dbReference>
<dbReference type="Proteomes" id="UP000694722">
    <property type="component" value="Unplaced"/>
</dbReference>
<sequence length="84" mass="9641">YELRAGVQREKLNLYYVWHSAMCFCFSGIILNTCITVFQIYRPCWGTLGDYLSFTFHWVPPDNFLSTSLKTKMGSSALSPFSSP</sequence>
<evidence type="ECO:0000256" key="1">
    <source>
        <dbReference type="SAM" id="Phobius"/>
    </source>
</evidence>
<dbReference type="Pfam" id="PF10251">
    <property type="entry name" value="PEN-2"/>
    <property type="match status" value="1"/>
</dbReference>
<dbReference type="Proteomes" id="UP000694724">
    <property type="component" value="Unplaced"/>
</dbReference>
<dbReference type="Ensembl" id="ENSSSCT00060046372.1">
    <property type="protein sequence ID" value="ENSSSCP00060019861.1"/>
    <property type="gene ID" value="ENSSSCG00060034201.1"/>
</dbReference>
<protein>
    <recommendedName>
        <fullName evidence="4">Gamma-secretase subunit PEN-2</fullName>
    </recommendedName>
</protein>
<dbReference type="Ensembl" id="ENSSSCT00030030883.1">
    <property type="protein sequence ID" value="ENSSSCP00030013899.1"/>
    <property type="gene ID" value="ENSSSCG00030022239.1"/>
</dbReference>
<dbReference type="Proteomes" id="UP000694720">
    <property type="component" value="Unplaced"/>
</dbReference>
<dbReference type="AlphaFoldDB" id="A0A8D0W2E6"/>
<dbReference type="Ensembl" id="ENSSSCT00045026652.1">
    <property type="protein sequence ID" value="ENSSSCP00045018398.1"/>
    <property type="gene ID" value="ENSSSCG00045015723.1"/>
</dbReference>
<dbReference type="Ensembl" id="ENSSSCT00025029296.1">
    <property type="protein sequence ID" value="ENSSSCP00025012437.1"/>
    <property type="gene ID" value="ENSSSCG00025021565.1"/>
</dbReference>
<dbReference type="Ensembl" id="ENSSSCT00055038825.1">
    <property type="protein sequence ID" value="ENSSSCP00055030861.1"/>
    <property type="gene ID" value="ENSSSCG00055019823.1"/>
</dbReference>
<dbReference type="Ensembl" id="ENSSSCT00035036675.1">
    <property type="protein sequence ID" value="ENSSSCP00035014598.1"/>
    <property type="gene ID" value="ENSSSCG00035027731.1"/>
</dbReference>
<evidence type="ECO:0000313" key="2">
    <source>
        <dbReference type="Ensembl" id="ENSSSCP00030013899.1"/>
    </source>
</evidence>
<evidence type="ECO:0008006" key="4">
    <source>
        <dbReference type="Google" id="ProtNLM"/>
    </source>
</evidence>
<name>A0A8D0W2E6_PIG</name>
<dbReference type="Ensembl" id="ENSSSCT00040063687.1">
    <property type="protein sequence ID" value="ENSSSCP00040026893.1"/>
    <property type="gene ID" value="ENSSSCG00040047297.1"/>
</dbReference>
<reference evidence="2" key="1">
    <citation type="submission" date="2025-05" db="UniProtKB">
        <authorList>
            <consortium name="Ensembl"/>
        </authorList>
    </citation>
    <scope>IDENTIFICATION</scope>
</reference>
<dbReference type="Ensembl" id="ENSSSCT00015085876.1">
    <property type="protein sequence ID" value="ENSSSCP00015034917.1"/>
    <property type="gene ID" value="ENSSSCG00015064177.1"/>
</dbReference>
<dbReference type="Proteomes" id="UP000694725">
    <property type="component" value="Unplaced"/>
</dbReference>
<feature type="transmembrane region" description="Helical" evidence="1">
    <location>
        <begin position="16"/>
        <end position="38"/>
    </location>
</feature>
<organism evidence="2 3">
    <name type="scientific">Sus scrofa</name>
    <name type="common">Pig</name>
    <dbReference type="NCBI Taxonomy" id="9823"/>
    <lineage>
        <taxon>Eukaryota</taxon>
        <taxon>Metazoa</taxon>
        <taxon>Chordata</taxon>
        <taxon>Craniata</taxon>
        <taxon>Vertebrata</taxon>
        <taxon>Euteleostomi</taxon>
        <taxon>Mammalia</taxon>
        <taxon>Eutheria</taxon>
        <taxon>Laurasiatheria</taxon>
        <taxon>Artiodactyla</taxon>
        <taxon>Suina</taxon>
        <taxon>Suidae</taxon>
        <taxon>Sus</taxon>
    </lineage>
</organism>
<keyword evidence="1" id="KW-0472">Membrane</keyword>
<dbReference type="Proteomes" id="UP000694727">
    <property type="component" value="Unplaced"/>
</dbReference>
<dbReference type="Proteomes" id="UP000694570">
    <property type="component" value="Unplaced"/>
</dbReference>
<dbReference type="Ensembl" id="ENSSSCT00065110017.1">
    <property type="protein sequence ID" value="ENSSSCP00065049517.1"/>
    <property type="gene ID" value="ENSSSCG00065079163.1"/>
</dbReference>
<dbReference type="Ensembl" id="ENSSSCT00050061098.1">
    <property type="protein sequence ID" value="ENSSSCP00050026269.1"/>
    <property type="gene ID" value="ENSSSCG00050044890.1"/>
</dbReference>
<dbReference type="Proteomes" id="UP000694728">
    <property type="component" value="Unplaced"/>
</dbReference>
<keyword evidence="1" id="KW-1133">Transmembrane helix</keyword>
<accession>A0A8D0W2E6</accession>